<dbReference type="EMBL" id="SOBK01000002">
    <property type="protein sequence ID" value="TDT90868.1"/>
    <property type="molecule type" value="Genomic_DNA"/>
</dbReference>
<evidence type="ECO:0000256" key="1">
    <source>
        <dbReference type="ARBA" id="ARBA00004370"/>
    </source>
</evidence>
<evidence type="ECO:0000259" key="8">
    <source>
        <dbReference type="PROSITE" id="PS50111"/>
    </source>
</evidence>
<dbReference type="InterPro" id="IPR004090">
    <property type="entry name" value="Chemotax_Me-accpt_rcpt"/>
</dbReference>
<evidence type="ECO:0000313" key="13">
    <source>
        <dbReference type="Proteomes" id="UP000055611"/>
    </source>
</evidence>
<feature type="coiled-coil region" evidence="5">
    <location>
        <begin position="562"/>
        <end position="589"/>
    </location>
</feature>
<dbReference type="Proteomes" id="UP000055611">
    <property type="component" value="Chromosome"/>
</dbReference>
<dbReference type="AlphaFoldDB" id="A0A126QS04"/>
<dbReference type="PROSITE" id="PS50111">
    <property type="entry name" value="CHEMOTAXIS_TRANSDUC_2"/>
    <property type="match status" value="1"/>
</dbReference>
<evidence type="ECO:0000256" key="3">
    <source>
        <dbReference type="ARBA" id="ARBA00029447"/>
    </source>
</evidence>
<keyword evidence="13" id="KW-1185">Reference proteome</keyword>
<feature type="domain" description="HBM" evidence="10">
    <location>
        <begin position="38"/>
        <end position="292"/>
    </location>
</feature>
<evidence type="ECO:0000256" key="2">
    <source>
        <dbReference type="ARBA" id="ARBA00022500"/>
    </source>
</evidence>
<dbReference type="PRINTS" id="PR00260">
    <property type="entry name" value="CHEMTRNSDUCR"/>
</dbReference>
<reference evidence="12 14" key="2">
    <citation type="submission" date="2019-03" db="EMBL/GenBank/DDBJ databases">
        <title>Genomic Encyclopedia of Type Strains, Phase IV (KMG-IV): sequencing the most valuable type-strain genomes for metagenomic binning, comparative biology and taxonomic classification.</title>
        <authorList>
            <person name="Goeker M."/>
        </authorList>
    </citation>
    <scope>NUCLEOTIDE SEQUENCE [LARGE SCALE GENOMIC DNA]</scope>
    <source>
        <strain evidence="12 14">DSM 101483</strain>
    </source>
</reference>
<dbReference type="Pfam" id="PF16591">
    <property type="entry name" value="HBM"/>
    <property type="match status" value="2"/>
</dbReference>
<dbReference type="OrthoDB" id="5415757at2"/>
<feature type="domain" description="Methyl-accepting transducer" evidence="8">
    <location>
        <begin position="376"/>
        <end position="591"/>
    </location>
</feature>
<reference evidence="11 13" key="1">
    <citation type="journal article" date="2016" name="Front. Microbiol.">
        <title>Genome Sequence of the Piezophilic, Mesophilic Sulfate-Reducing Bacterium Desulfovibrio indicus J2T.</title>
        <authorList>
            <person name="Cao J."/>
            <person name="Maignien L."/>
            <person name="Shao Z."/>
            <person name="Alain K."/>
            <person name="Jebbar M."/>
        </authorList>
    </citation>
    <scope>NUCLEOTIDE SEQUENCE [LARGE SCALE GENOMIC DNA]</scope>
    <source>
        <strain evidence="11 13">J2</strain>
    </source>
</reference>
<feature type="transmembrane region" description="Helical" evidence="7">
    <location>
        <begin position="7"/>
        <end position="30"/>
    </location>
</feature>
<dbReference type="Gene3D" id="1.10.287.950">
    <property type="entry name" value="Methyl-accepting chemotaxis protein"/>
    <property type="match status" value="1"/>
</dbReference>
<dbReference type="KEGG" id="dej:AWY79_16340"/>
<accession>A0A126QS04</accession>
<dbReference type="InterPro" id="IPR051310">
    <property type="entry name" value="MCP_chemotaxis"/>
</dbReference>
<keyword evidence="2" id="KW-0145">Chemotaxis</keyword>
<dbReference type="SMART" id="SM00304">
    <property type="entry name" value="HAMP"/>
    <property type="match status" value="1"/>
</dbReference>
<dbReference type="PANTHER" id="PTHR43531:SF11">
    <property type="entry name" value="METHYL-ACCEPTING CHEMOTAXIS PROTEIN 3"/>
    <property type="match status" value="1"/>
</dbReference>
<keyword evidence="7" id="KW-1133">Transmembrane helix</keyword>
<dbReference type="Pfam" id="PF00672">
    <property type="entry name" value="HAMP"/>
    <property type="match status" value="1"/>
</dbReference>
<dbReference type="PROSITE" id="PS51753">
    <property type="entry name" value="HBM"/>
    <property type="match status" value="1"/>
</dbReference>
<evidence type="ECO:0000256" key="4">
    <source>
        <dbReference type="PROSITE-ProRule" id="PRU00284"/>
    </source>
</evidence>
<dbReference type="InterPro" id="IPR032255">
    <property type="entry name" value="HBM"/>
</dbReference>
<dbReference type="Gene3D" id="1.20.1440.210">
    <property type="match status" value="1"/>
</dbReference>
<dbReference type="InterPro" id="IPR003660">
    <property type="entry name" value="HAMP_dom"/>
</dbReference>
<dbReference type="SMART" id="SM01358">
    <property type="entry name" value="HBM"/>
    <property type="match status" value="1"/>
</dbReference>
<dbReference type="FunFam" id="1.10.287.950:FF:000001">
    <property type="entry name" value="Methyl-accepting chemotaxis sensory transducer"/>
    <property type="match status" value="1"/>
</dbReference>
<evidence type="ECO:0000313" key="11">
    <source>
        <dbReference type="EMBL" id="AMK12558.1"/>
    </source>
</evidence>
<name>A0A126QS04_9BACT</name>
<dbReference type="Pfam" id="PF00015">
    <property type="entry name" value="MCPsignal"/>
    <property type="match status" value="1"/>
</dbReference>
<keyword evidence="7" id="KW-0472">Membrane</keyword>
<dbReference type="InterPro" id="IPR004089">
    <property type="entry name" value="MCPsignal_dom"/>
</dbReference>
<dbReference type="GO" id="GO:0005886">
    <property type="term" value="C:plasma membrane"/>
    <property type="evidence" value="ECO:0007669"/>
    <property type="project" value="TreeGrafter"/>
</dbReference>
<feature type="region of interest" description="Disordered" evidence="6">
    <location>
        <begin position="420"/>
        <end position="444"/>
    </location>
</feature>
<evidence type="ECO:0000256" key="7">
    <source>
        <dbReference type="SAM" id="Phobius"/>
    </source>
</evidence>
<dbReference type="Proteomes" id="UP000295506">
    <property type="component" value="Unassembled WGS sequence"/>
</dbReference>
<organism evidence="12 14">
    <name type="scientific">Pseudodesulfovibrio indicus</name>
    <dbReference type="NCBI Taxonomy" id="1716143"/>
    <lineage>
        <taxon>Bacteria</taxon>
        <taxon>Pseudomonadati</taxon>
        <taxon>Thermodesulfobacteriota</taxon>
        <taxon>Desulfovibrionia</taxon>
        <taxon>Desulfovibrionales</taxon>
        <taxon>Desulfovibrionaceae</taxon>
    </lineage>
</organism>
<evidence type="ECO:0000256" key="6">
    <source>
        <dbReference type="SAM" id="MobiDB-lite"/>
    </source>
</evidence>
<protein>
    <submittedName>
        <fullName evidence="11 12">Chemotaxis protein</fullName>
    </submittedName>
</protein>
<feature type="domain" description="HAMP" evidence="9">
    <location>
        <begin position="319"/>
        <end position="371"/>
    </location>
</feature>
<dbReference type="GO" id="GO:0004888">
    <property type="term" value="F:transmembrane signaling receptor activity"/>
    <property type="evidence" value="ECO:0007669"/>
    <property type="project" value="InterPro"/>
</dbReference>
<keyword evidence="4" id="KW-0807">Transducer</keyword>
<dbReference type="SUPFAM" id="SSF58104">
    <property type="entry name" value="Methyl-accepting chemotaxis protein (MCP) signaling domain"/>
    <property type="match status" value="1"/>
</dbReference>
<dbReference type="EMBL" id="CP014206">
    <property type="protein sequence ID" value="AMK12558.1"/>
    <property type="molecule type" value="Genomic_DNA"/>
</dbReference>
<sequence length="655" mass="70137">MINNLRLGIKLGAGFGLVLILTALVAVIGYRGMVSVADRVDKADDVNRLVRYILEARVQEKNYMLRKDDKILATHAEALKKLYEQVATTTEKLNQQANKDSMAEVVQSVKAYEKGFADYVALEKQKAEALSGMRGSSEEVMAETENLRFEQKAQFGELLAAGDTSRELLEDKLLKADEANRMIKWFLNNRIHVLSYMLDMTDESIAKSDENLDNILNLAAELRTRFKDTTNIEQLKAVEKAVHSYREDRDRFASSLVAQGKAGEVMLAAARKADELCRAVRASQKALMLGDIASANLTSGVVSAGALLLGLLAAVFLTRGITRPIAKGVSFAKEMSMGDFSKTLDIDQKDEIGVLASALNNMVVKLREVVAEVGSATDNVASGSEELSASSESLSQGATEQAAAIEEVSSSMEQMAANISQNAQNAEETDGLANKAARDAKESGEAVRQTVEAMNSIAEKISIIEEIARQTNLLALNAAIEAARAGEHGKGFAVVAAEVRKLAERSGEAASEISELSVNSVAVAEKAGTMLHALVPDIERTASLVQEIAAASNEQNAGAAQINQAISQLDTVIQQNASASEEMASTSEELSAQGQQLQSTMAFFNVGGPTTGVRQRKPAKVGSASRPRAALPQGGGQLGMNLSMAGDKEAEFERF</sequence>
<dbReference type="CDD" id="cd11386">
    <property type="entry name" value="MCP_signal"/>
    <property type="match status" value="1"/>
</dbReference>
<evidence type="ECO:0000259" key="10">
    <source>
        <dbReference type="PROSITE" id="PS51753"/>
    </source>
</evidence>
<feature type="compositionally biased region" description="Basic and acidic residues" evidence="6">
    <location>
        <begin position="646"/>
        <end position="655"/>
    </location>
</feature>
<comment type="subcellular location">
    <subcellularLocation>
        <location evidence="1">Membrane</location>
    </subcellularLocation>
</comment>
<evidence type="ECO:0000313" key="14">
    <source>
        <dbReference type="Proteomes" id="UP000295506"/>
    </source>
</evidence>
<proteinExistence type="inferred from homology"/>
<dbReference type="RefSeq" id="WP_078063829.1">
    <property type="nucleotide sequence ID" value="NZ_CP014206.1"/>
</dbReference>
<evidence type="ECO:0000313" key="12">
    <source>
        <dbReference type="EMBL" id="TDT90868.1"/>
    </source>
</evidence>
<keyword evidence="7" id="KW-0812">Transmembrane</keyword>
<gene>
    <name evidence="11" type="ORF">AWY79_16340</name>
    <name evidence="12" type="ORF">EDC59_102301</name>
</gene>
<dbReference type="PROSITE" id="PS50885">
    <property type="entry name" value="HAMP"/>
    <property type="match status" value="1"/>
</dbReference>
<dbReference type="GO" id="GO:0007165">
    <property type="term" value="P:signal transduction"/>
    <property type="evidence" value="ECO:0007669"/>
    <property type="project" value="UniProtKB-KW"/>
</dbReference>
<evidence type="ECO:0000256" key="5">
    <source>
        <dbReference type="SAM" id="Coils"/>
    </source>
</evidence>
<dbReference type="SMART" id="SM00283">
    <property type="entry name" value="MA"/>
    <property type="match status" value="1"/>
</dbReference>
<evidence type="ECO:0000259" key="9">
    <source>
        <dbReference type="PROSITE" id="PS50885"/>
    </source>
</evidence>
<dbReference type="GO" id="GO:0006935">
    <property type="term" value="P:chemotaxis"/>
    <property type="evidence" value="ECO:0007669"/>
    <property type="project" value="UniProtKB-KW"/>
</dbReference>
<dbReference type="CDD" id="cd06225">
    <property type="entry name" value="HAMP"/>
    <property type="match status" value="1"/>
</dbReference>
<comment type="similarity">
    <text evidence="3">Belongs to the methyl-accepting chemotaxis (MCP) protein family.</text>
</comment>
<dbReference type="PANTHER" id="PTHR43531">
    <property type="entry name" value="PROTEIN ICFG"/>
    <property type="match status" value="1"/>
</dbReference>
<feature type="region of interest" description="Disordered" evidence="6">
    <location>
        <begin position="608"/>
        <end position="655"/>
    </location>
</feature>
<keyword evidence="5" id="KW-0175">Coiled coil</keyword>